<dbReference type="EMBL" id="JAUSVL010000001">
    <property type="protein sequence ID" value="MDQ0288577.1"/>
    <property type="molecule type" value="Genomic_DNA"/>
</dbReference>
<organism evidence="1 2">
    <name type="scientific">Oligosphaera ethanolica</name>
    <dbReference type="NCBI Taxonomy" id="760260"/>
    <lineage>
        <taxon>Bacteria</taxon>
        <taxon>Pseudomonadati</taxon>
        <taxon>Lentisphaerota</taxon>
        <taxon>Oligosphaeria</taxon>
        <taxon>Oligosphaerales</taxon>
        <taxon>Oligosphaeraceae</taxon>
        <taxon>Oligosphaera</taxon>
    </lineage>
</organism>
<accession>A0AAE3VDL6</accession>
<dbReference type="AlphaFoldDB" id="A0AAE3VDL6"/>
<evidence type="ECO:0000313" key="1">
    <source>
        <dbReference type="EMBL" id="MDQ0288577.1"/>
    </source>
</evidence>
<comment type="caution">
    <text evidence="1">The sequence shown here is derived from an EMBL/GenBank/DDBJ whole genome shotgun (WGS) entry which is preliminary data.</text>
</comment>
<gene>
    <name evidence="1" type="ORF">J3R75_000684</name>
</gene>
<protein>
    <submittedName>
        <fullName evidence="1">Uncharacterized protein</fullName>
    </submittedName>
</protein>
<evidence type="ECO:0000313" key="2">
    <source>
        <dbReference type="Proteomes" id="UP001238163"/>
    </source>
</evidence>
<name>A0AAE3VDL6_9BACT</name>
<proteinExistence type="predicted"/>
<reference evidence="1" key="1">
    <citation type="submission" date="2023-07" db="EMBL/GenBank/DDBJ databases">
        <title>Genomic Encyclopedia of Type Strains, Phase IV (KMG-IV): sequencing the most valuable type-strain genomes for metagenomic binning, comparative biology and taxonomic classification.</title>
        <authorList>
            <person name="Goeker M."/>
        </authorList>
    </citation>
    <scope>NUCLEOTIDE SEQUENCE</scope>
    <source>
        <strain evidence="1">DSM 24202</strain>
    </source>
</reference>
<sequence length="30" mass="3435">MISDQCSVNNEKELAAVRVTMAEKLKEIQR</sequence>
<keyword evidence="2" id="KW-1185">Reference proteome</keyword>
<dbReference type="Proteomes" id="UP001238163">
    <property type="component" value="Unassembled WGS sequence"/>
</dbReference>